<comment type="caution">
    <text evidence="2">The sequence shown here is derived from an EMBL/GenBank/DDBJ whole genome shotgun (WGS) entry which is preliminary data.</text>
</comment>
<dbReference type="Gene3D" id="3.20.20.70">
    <property type="entry name" value="Aldolase class I"/>
    <property type="match status" value="1"/>
</dbReference>
<evidence type="ECO:0000313" key="2">
    <source>
        <dbReference type="EMBL" id="GAH03321.1"/>
    </source>
</evidence>
<proteinExistence type="predicted"/>
<dbReference type="GO" id="GO:0005975">
    <property type="term" value="P:carbohydrate metabolic process"/>
    <property type="evidence" value="ECO:0007669"/>
    <property type="project" value="InterPro"/>
</dbReference>
<accession>X1C5G2</accession>
<evidence type="ECO:0008006" key="3">
    <source>
        <dbReference type="Google" id="ProtNLM"/>
    </source>
</evidence>
<reference evidence="2" key="1">
    <citation type="journal article" date="2014" name="Front. Microbiol.">
        <title>High frequency of phylogenetically diverse reductive dehalogenase-homologous genes in deep subseafloor sedimentary metagenomes.</title>
        <authorList>
            <person name="Kawai M."/>
            <person name="Futagami T."/>
            <person name="Toyoda A."/>
            <person name="Takaki Y."/>
            <person name="Nishi S."/>
            <person name="Hori S."/>
            <person name="Arai W."/>
            <person name="Tsubouchi T."/>
            <person name="Morono Y."/>
            <person name="Uchiyama I."/>
            <person name="Ito T."/>
            <person name="Fujiyama A."/>
            <person name="Inagaki F."/>
            <person name="Takami H."/>
        </authorList>
    </citation>
    <scope>NUCLEOTIDE SEQUENCE</scope>
    <source>
        <strain evidence="2">Expedition CK06-06</strain>
    </source>
</reference>
<gene>
    <name evidence="2" type="ORF">S01H4_44008</name>
</gene>
<dbReference type="EMBL" id="BART01024342">
    <property type="protein sequence ID" value="GAH03321.1"/>
    <property type="molecule type" value="Genomic_DNA"/>
</dbReference>
<dbReference type="PANTHER" id="PTHR10683:SF40">
    <property type="entry name" value="FRUCTOSE-6-PHOSPHATE ALDOLASE 1-RELATED"/>
    <property type="match status" value="1"/>
</dbReference>
<organism evidence="2">
    <name type="scientific">marine sediment metagenome</name>
    <dbReference type="NCBI Taxonomy" id="412755"/>
    <lineage>
        <taxon>unclassified sequences</taxon>
        <taxon>metagenomes</taxon>
        <taxon>ecological metagenomes</taxon>
    </lineage>
</organism>
<dbReference type="AlphaFoldDB" id="X1C5G2"/>
<name>X1C5G2_9ZZZZ</name>
<dbReference type="SUPFAM" id="SSF51569">
    <property type="entry name" value="Aldolase"/>
    <property type="match status" value="1"/>
</dbReference>
<feature type="non-terminal residue" evidence="2">
    <location>
        <position position="1"/>
    </location>
</feature>
<dbReference type="InterPro" id="IPR013785">
    <property type="entry name" value="Aldolase_TIM"/>
</dbReference>
<dbReference type="Pfam" id="PF00923">
    <property type="entry name" value="TAL_FSA"/>
    <property type="match status" value="1"/>
</dbReference>
<keyword evidence="1" id="KW-0704">Schiff base</keyword>
<sequence>TDALGYAGMIPNVVVKIPLITTSGSPNIEVIDTLVKEGIDINCTALMSVSQVILATQLGVRYVSIFAGRIDDEGGDYYRVIRDCVDFLDDDDGGTELIVGSIRTIGNVLDAVRARAHIVTVTPAILDKMVMHRYSLETVRQFEEASKSLPK</sequence>
<dbReference type="PANTHER" id="PTHR10683">
    <property type="entry name" value="TRANSALDOLASE"/>
    <property type="match status" value="1"/>
</dbReference>
<protein>
    <recommendedName>
        <fullName evidence="3">Transaldolase</fullName>
    </recommendedName>
</protein>
<dbReference type="InterPro" id="IPR001585">
    <property type="entry name" value="TAL/FSA"/>
</dbReference>
<evidence type="ECO:0000256" key="1">
    <source>
        <dbReference type="ARBA" id="ARBA00023270"/>
    </source>
</evidence>